<dbReference type="AlphaFoldDB" id="J9GKQ9"/>
<protein>
    <submittedName>
        <fullName evidence="1">Uncharacterized protein</fullName>
    </submittedName>
</protein>
<evidence type="ECO:0000313" key="1">
    <source>
        <dbReference type="EMBL" id="EJX07944.1"/>
    </source>
</evidence>
<sequence length="48" mass="5610">MIRQTILLLNARNRRPIDLQVSNLNLEGGEVGCEFRVVLPEHFDYQLK</sequence>
<name>J9GKQ9_9ZZZZ</name>
<comment type="caution">
    <text evidence="1">The sequence shown here is derived from an EMBL/GenBank/DDBJ whole genome shotgun (WGS) entry which is preliminary data.</text>
</comment>
<gene>
    <name evidence="1" type="ORF">EVA_03948</name>
</gene>
<proteinExistence type="predicted"/>
<reference evidence="1" key="1">
    <citation type="journal article" date="2012" name="PLoS ONE">
        <title>Gene sets for utilization of primary and secondary nutrition supplies in the distal gut of endangered iberian lynx.</title>
        <authorList>
            <person name="Alcaide M."/>
            <person name="Messina E."/>
            <person name="Richter M."/>
            <person name="Bargiela R."/>
            <person name="Peplies J."/>
            <person name="Huws S.A."/>
            <person name="Newbold C.J."/>
            <person name="Golyshin P.N."/>
            <person name="Simon M.A."/>
            <person name="Lopez G."/>
            <person name="Yakimov M.M."/>
            <person name="Ferrer M."/>
        </authorList>
    </citation>
    <scope>NUCLEOTIDE SEQUENCE</scope>
</reference>
<organism evidence="1">
    <name type="scientific">gut metagenome</name>
    <dbReference type="NCBI Taxonomy" id="749906"/>
    <lineage>
        <taxon>unclassified sequences</taxon>
        <taxon>metagenomes</taxon>
        <taxon>organismal metagenomes</taxon>
    </lineage>
</organism>
<dbReference type="EMBL" id="AMCI01000751">
    <property type="protein sequence ID" value="EJX07944.1"/>
    <property type="molecule type" value="Genomic_DNA"/>
</dbReference>
<accession>J9GKQ9</accession>